<reference evidence="1" key="1">
    <citation type="submission" date="2016-10" db="EMBL/GenBank/DDBJ databases">
        <authorList>
            <person name="de Groot N.N."/>
        </authorList>
    </citation>
    <scope>NUCLEOTIDE SEQUENCE</scope>
</reference>
<dbReference type="EMBL" id="FPHC01000006">
    <property type="protein sequence ID" value="SFV50115.1"/>
    <property type="molecule type" value="Genomic_DNA"/>
</dbReference>
<organism evidence="1">
    <name type="scientific">hydrothermal vent metagenome</name>
    <dbReference type="NCBI Taxonomy" id="652676"/>
    <lineage>
        <taxon>unclassified sequences</taxon>
        <taxon>metagenomes</taxon>
        <taxon>ecological metagenomes</taxon>
    </lineage>
</organism>
<evidence type="ECO:0000313" key="1">
    <source>
        <dbReference type="EMBL" id="SFV50115.1"/>
    </source>
</evidence>
<protein>
    <recommendedName>
        <fullName evidence="2">Lipoprotein</fullName>
    </recommendedName>
</protein>
<evidence type="ECO:0008006" key="2">
    <source>
        <dbReference type="Google" id="ProtNLM"/>
    </source>
</evidence>
<dbReference type="PROSITE" id="PS51257">
    <property type="entry name" value="PROKAR_LIPOPROTEIN"/>
    <property type="match status" value="1"/>
</dbReference>
<dbReference type="AlphaFoldDB" id="A0A1W1B9I6"/>
<gene>
    <name evidence="1" type="ORF">MNB_SV-6-427</name>
</gene>
<proteinExistence type="predicted"/>
<name>A0A1W1B9I6_9ZZZZ</name>
<accession>A0A1W1B9I6</accession>
<sequence length="144" mass="15028">MKKILILSSLIVASTLFIGCGGGGGGGGGGGVAPVPPPEPEPFSMLYLDNIDGVGMAGVPYYCPSGDGFTDENGGFLFYDGENCSFDLTGFNGSIVYDDYLFIDYNDGSGVDGLGYDCISGTSGFTDINGNFDYDIDDECTFYL</sequence>